<dbReference type="GO" id="GO:0008961">
    <property type="term" value="F:phosphatidylglycerol-prolipoprotein diacylglyceryl transferase activity"/>
    <property type="evidence" value="ECO:0007669"/>
    <property type="project" value="UniProtKB-UniRule"/>
</dbReference>
<dbReference type="UniPathway" id="UPA00664"/>
<dbReference type="EMBL" id="CP025544">
    <property type="protein sequence ID" value="AXK60842.1"/>
    <property type="molecule type" value="Genomic_DNA"/>
</dbReference>
<comment type="similarity">
    <text evidence="1 7">Belongs to the Lgt family.</text>
</comment>
<keyword evidence="5 7" id="KW-1133">Transmembrane helix</keyword>
<dbReference type="GO" id="GO:0005886">
    <property type="term" value="C:plasma membrane"/>
    <property type="evidence" value="ECO:0007669"/>
    <property type="project" value="UniProtKB-SubCell"/>
</dbReference>
<comment type="catalytic activity">
    <reaction evidence="7">
        <text>L-cysteinyl-[prolipoprotein] + a 1,2-diacyl-sn-glycero-3-phospho-(1'-sn-glycerol) = an S-1,2-diacyl-sn-glyceryl-L-cysteinyl-[prolipoprotein] + sn-glycerol 1-phosphate + H(+)</text>
        <dbReference type="Rhea" id="RHEA:56712"/>
        <dbReference type="Rhea" id="RHEA-COMP:14679"/>
        <dbReference type="Rhea" id="RHEA-COMP:14680"/>
        <dbReference type="ChEBI" id="CHEBI:15378"/>
        <dbReference type="ChEBI" id="CHEBI:29950"/>
        <dbReference type="ChEBI" id="CHEBI:57685"/>
        <dbReference type="ChEBI" id="CHEBI:64716"/>
        <dbReference type="ChEBI" id="CHEBI:140658"/>
        <dbReference type="EC" id="2.5.1.145"/>
    </reaction>
</comment>
<reference evidence="8 9" key="1">
    <citation type="submission" date="2017-12" db="EMBL/GenBank/DDBJ databases">
        <title>Chromulinavorax destructans is a abundant pathogen of dominant heterotrophic picoflagllates.</title>
        <authorList>
            <person name="Deeg C.M."/>
            <person name="Zimmer M."/>
            <person name="Suttle C.A."/>
        </authorList>
    </citation>
    <scope>NUCLEOTIDE SEQUENCE [LARGE SCALE GENOMIC DNA]</scope>
    <source>
        <strain evidence="8 9">SeV1</strain>
    </source>
</reference>
<dbReference type="PANTHER" id="PTHR30589:SF0">
    <property type="entry name" value="PHOSPHATIDYLGLYCEROL--PROLIPOPROTEIN DIACYLGLYCERYL TRANSFERASE"/>
    <property type="match status" value="1"/>
</dbReference>
<proteinExistence type="inferred from homology"/>
<dbReference type="HAMAP" id="MF_01147">
    <property type="entry name" value="Lgt"/>
    <property type="match status" value="1"/>
</dbReference>
<gene>
    <name evidence="7" type="primary">lgt</name>
    <name evidence="8" type="ORF">C0J27_03800</name>
</gene>
<feature type="transmembrane region" description="Helical" evidence="7">
    <location>
        <begin position="44"/>
        <end position="66"/>
    </location>
</feature>
<feature type="transmembrane region" description="Helical" evidence="7">
    <location>
        <begin position="237"/>
        <end position="256"/>
    </location>
</feature>
<dbReference type="GO" id="GO:0042158">
    <property type="term" value="P:lipoprotein biosynthetic process"/>
    <property type="evidence" value="ECO:0007669"/>
    <property type="project" value="UniProtKB-UniRule"/>
</dbReference>
<dbReference type="PANTHER" id="PTHR30589">
    <property type="entry name" value="PROLIPOPROTEIN DIACYLGLYCERYL TRANSFERASE"/>
    <property type="match status" value="1"/>
</dbReference>
<keyword evidence="2 7" id="KW-1003">Cell membrane</keyword>
<dbReference type="Pfam" id="PF01790">
    <property type="entry name" value="LGT"/>
    <property type="match status" value="1"/>
</dbReference>
<feature type="transmembrane region" description="Helical" evidence="7">
    <location>
        <begin position="86"/>
        <end position="107"/>
    </location>
</feature>
<dbReference type="OrthoDB" id="871140at2"/>
<evidence type="ECO:0000256" key="2">
    <source>
        <dbReference type="ARBA" id="ARBA00022475"/>
    </source>
</evidence>
<evidence type="ECO:0000313" key="8">
    <source>
        <dbReference type="EMBL" id="AXK60842.1"/>
    </source>
</evidence>
<dbReference type="RefSeq" id="WP_115585857.1">
    <property type="nucleotide sequence ID" value="NZ_CP025544.1"/>
</dbReference>
<evidence type="ECO:0000256" key="4">
    <source>
        <dbReference type="ARBA" id="ARBA00022692"/>
    </source>
</evidence>
<name>A0A345ZC25_9BACT</name>
<evidence type="ECO:0000313" key="9">
    <source>
        <dbReference type="Proteomes" id="UP000254834"/>
    </source>
</evidence>
<protein>
    <recommendedName>
        <fullName evidence="7">Phosphatidylglycerol--prolipoprotein diacylglyceryl transferase</fullName>
        <ecNumber evidence="7">2.5.1.145</ecNumber>
    </recommendedName>
</protein>
<keyword evidence="9" id="KW-1185">Reference proteome</keyword>
<evidence type="ECO:0000256" key="7">
    <source>
        <dbReference type="HAMAP-Rule" id="MF_01147"/>
    </source>
</evidence>
<organism evidence="8 9">
    <name type="scientific">Candidatus Chromulinivorax destructor</name>
    <dbReference type="NCBI Taxonomy" id="2066483"/>
    <lineage>
        <taxon>Bacteria</taxon>
        <taxon>Candidatus Babelota</taxon>
        <taxon>Candidatus Babeliae</taxon>
        <taxon>Candidatus Babeliales</taxon>
        <taxon>Candidatus Chromulinivoraceae</taxon>
        <taxon>Candidatus Chromulinivorax</taxon>
    </lineage>
</organism>
<dbReference type="InterPro" id="IPR001640">
    <property type="entry name" value="Lgt"/>
</dbReference>
<evidence type="ECO:0000256" key="5">
    <source>
        <dbReference type="ARBA" id="ARBA00022989"/>
    </source>
</evidence>
<evidence type="ECO:0000256" key="6">
    <source>
        <dbReference type="ARBA" id="ARBA00023136"/>
    </source>
</evidence>
<keyword evidence="3 7" id="KW-0808">Transferase</keyword>
<feature type="binding site" evidence="7">
    <location>
        <position position="131"/>
    </location>
    <ligand>
        <name>a 1,2-diacyl-sn-glycero-3-phospho-(1'-sn-glycerol)</name>
        <dbReference type="ChEBI" id="CHEBI:64716"/>
    </ligand>
</feature>
<evidence type="ECO:0000256" key="1">
    <source>
        <dbReference type="ARBA" id="ARBA00007150"/>
    </source>
</evidence>
<keyword evidence="6 7" id="KW-0472">Membrane</keyword>
<comment type="function">
    <text evidence="7">Catalyzes the transfer of the diacylglyceryl group from phosphatidylglycerol to the sulfhydryl group of the N-terminal cysteine of a prolipoprotein, the first step in the formation of mature lipoproteins.</text>
</comment>
<sequence>MSPILLHIYGPFAIHSFGLMIVIGLILTLYLLDRDKKLQKLITSAQLSNIINICVISGIIGGRIWFLTTNFSEITSWTDYFTVWNGGLSILGAVIGIAIGLSWYISSLKLPLFAVLDRFALYAPLLQSISRFGCFFAGCCYGLPTNLPWGVVYTHAQSLAPLHVMMHPTQIYSSSLLFLSFVVLYCFDTYTRTKPGQLISLYIMLTTAERFFVEFWRGDQAFYTECGYFRYLSIQQLLAVLLFGAALILFIFITIYKKTDESI</sequence>
<feature type="transmembrane region" description="Helical" evidence="7">
    <location>
        <begin position="169"/>
        <end position="187"/>
    </location>
</feature>
<evidence type="ECO:0000256" key="3">
    <source>
        <dbReference type="ARBA" id="ARBA00022679"/>
    </source>
</evidence>
<comment type="pathway">
    <text evidence="7">Protein modification; lipoprotein biosynthesis (diacylglyceryl transfer).</text>
</comment>
<feature type="transmembrane region" description="Helical" evidence="7">
    <location>
        <begin position="12"/>
        <end position="32"/>
    </location>
</feature>
<accession>A0A345ZC25</accession>
<feature type="transmembrane region" description="Helical" evidence="7">
    <location>
        <begin position="119"/>
        <end position="144"/>
    </location>
</feature>
<dbReference type="EC" id="2.5.1.145" evidence="7"/>
<comment type="subcellular location">
    <subcellularLocation>
        <location evidence="7">Cell membrane</location>
        <topology evidence="7">Multi-pass membrane protein</topology>
    </subcellularLocation>
</comment>
<dbReference type="AlphaFoldDB" id="A0A345ZC25"/>
<dbReference type="KEGG" id="cdes:C0J27_03800"/>
<dbReference type="Proteomes" id="UP000254834">
    <property type="component" value="Chromosome"/>
</dbReference>
<keyword evidence="4 7" id="KW-0812">Transmembrane</keyword>